<evidence type="ECO:0000256" key="6">
    <source>
        <dbReference type="ARBA" id="ARBA00022481"/>
    </source>
</evidence>
<dbReference type="GO" id="GO:0005794">
    <property type="term" value="C:Golgi apparatus"/>
    <property type="evidence" value="ECO:0000318"/>
    <property type="project" value="GO_Central"/>
</dbReference>
<feature type="domain" description="V-SNARE coiled-coil homology" evidence="15">
    <location>
        <begin position="134"/>
        <end position="194"/>
    </location>
</feature>
<dbReference type="InterPro" id="IPR042855">
    <property type="entry name" value="V_SNARE_CC"/>
</dbReference>
<dbReference type="Gene3D" id="3.30.450.50">
    <property type="entry name" value="Longin domain"/>
    <property type="match status" value="1"/>
</dbReference>
<keyword evidence="7" id="KW-0472">Membrane</keyword>
<dbReference type="Pfam" id="PF00957">
    <property type="entry name" value="Synaptobrevin"/>
    <property type="match status" value="1"/>
</dbReference>
<dbReference type="InterPro" id="IPR010908">
    <property type="entry name" value="Longin_dom"/>
</dbReference>
<evidence type="ECO:0000256" key="1">
    <source>
        <dbReference type="ARBA" id="ARBA00004198"/>
    </source>
</evidence>
<dbReference type="STRING" id="10228.B3S8V4"/>
<evidence type="ECO:0000256" key="7">
    <source>
        <dbReference type="ARBA" id="ARBA00023136"/>
    </source>
</evidence>
<sequence>MKLFSLVVLYKTHQVDILKSSSDLASFGYFQRSSVQEFMLFTSKLLTERTQPGQRVSVKEQDYLCHTYIRSDGLAAVLIADHEYPARVAFTVLTKTLDDFTAAIPKSSWKPGQANAINLEEMLSKYQNPKDADPMMKVQADLDETKVVLHNTIDAVLQRGEKLDDLVQKSDNLSYSSRAFYTTAKKTNSCCIVM</sequence>
<comment type="subcellular location">
    <subcellularLocation>
        <location evidence="2">Cell membrane</location>
        <topology evidence="2">Lipid-anchor</topology>
        <orientation evidence="2">Cytoplasmic side</orientation>
    </subcellularLocation>
    <subcellularLocation>
        <location evidence="12">Cytoplasmic vesicle membrane</location>
        <topology evidence="12">Lipid-anchor</topology>
        <orientation evidence="12">Cytoplasmic side</orientation>
    </subcellularLocation>
    <subcellularLocation>
        <location evidence="3">Golgi apparatus membrane</location>
        <topology evidence="3">Lipid-anchor</topology>
        <orientation evidence="3">Cytoplasmic side</orientation>
    </subcellularLocation>
    <subcellularLocation>
        <location evidence="1">Golgi apparatus</location>
        <location evidence="1">trans-Golgi network membrane</location>
    </subcellularLocation>
</comment>
<keyword evidence="8" id="KW-0564">Palmitate</keyword>
<evidence type="ECO:0000256" key="5">
    <source>
        <dbReference type="ARBA" id="ARBA00022475"/>
    </source>
</evidence>
<dbReference type="SMART" id="SM01270">
    <property type="entry name" value="Longin"/>
    <property type="match status" value="1"/>
</dbReference>
<dbReference type="FunCoup" id="B3S8V4">
    <property type="interactions" value="2343"/>
</dbReference>
<dbReference type="Proteomes" id="UP000009022">
    <property type="component" value="Unassembled WGS sequence"/>
</dbReference>
<dbReference type="GO" id="GO:0000139">
    <property type="term" value="C:Golgi membrane"/>
    <property type="evidence" value="ECO:0007669"/>
    <property type="project" value="UniProtKB-SubCell"/>
</dbReference>
<evidence type="ECO:0000256" key="2">
    <source>
        <dbReference type="ARBA" id="ARBA00004342"/>
    </source>
</evidence>
<dbReference type="PROSITE" id="PS50892">
    <property type="entry name" value="V_SNARE"/>
    <property type="match status" value="1"/>
</dbReference>
<dbReference type="RefSeq" id="XP_002116779.1">
    <property type="nucleotide sequence ID" value="XM_002116743.1"/>
</dbReference>
<keyword evidence="17" id="KW-1185">Reference proteome</keyword>
<dbReference type="GO" id="GO:0006888">
    <property type="term" value="P:endoplasmic reticulum to Golgi vesicle-mediated transport"/>
    <property type="evidence" value="ECO:0000318"/>
    <property type="project" value="GO_Central"/>
</dbReference>
<dbReference type="InterPro" id="IPR045848">
    <property type="entry name" value="R-SNARE_YKT6"/>
</dbReference>
<dbReference type="eggNOG" id="KOG0861">
    <property type="taxonomic scope" value="Eukaryota"/>
</dbReference>
<dbReference type="AlphaFoldDB" id="B3S8V4"/>
<keyword evidence="13" id="KW-0175">Coiled coil</keyword>
<dbReference type="PROSITE" id="PS50859">
    <property type="entry name" value="LONGIN"/>
    <property type="match status" value="1"/>
</dbReference>
<dbReference type="OMA" id="MINEIYM"/>
<dbReference type="SUPFAM" id="SSF58038">
    <property type="entry name" value="SNARE fusion complex"/>
    <property type="match status" value="1"/>
</dbReference>
<dbReference type="OrthoDB" id="27923at2759"/>
<dbReference type="InParanoid" id="B3S8V4"/>
<accession>B3S8V4</accession>
<dbReference type="SUPFAM" id="SSF64356">
    <property type="entry name" value="SNARE-like"/>
    <property type="match status" value="1"/>
</dbReference>
<dbReference type="GO" id="GO:0005886">
    <property type="term" value="C:plasma membrane"/>
    <property type="evidence" value="ECO:0007669"/>
    <property type="project" value="UniProtKB-SubCell"/>
</dbReference>
<dbReference type="Pfam" id="PF13774">
    <property type="entry name" value="Longin"/>
    <property type="match status" value="1"/>
</dbReference>
<dbReference type="CDD" id="cd15867">
    <property type="entry name" value="R-SNARE_YKT6"/>
    <property type="match status" value="1"/>
</dbReference>
<dbReference type="InterPro" id="IPR011012">
    <property type="entry name" value="Longin-like_dom_sf"/>
</dbReference>
<dbReference type="PRINTS" id="PR00219">
    <property type="entry name" value="SYNAPTOBREVN"/>
</dbReference>
<evidence type="ECO:0000256" key="4">
    <source>
        <dbReference type="ARBA" id="ARBA00008025"/>
    </source>
</evidence>
<organism evidence="16 17">
    <name type="scientific">Trichoplax adhaerens</name>
    <name type="common">Trichoplax reptans</name>
    <dbReference type="NCBI Taxonomy" id="10228"/>
    <lineage>
        <taxon>Eukaryota</taxon>
        <taxon>Metazoa</taxon>
        <taxon>Placozoa</taxon>
        <taxon>Uniplacotomia</taxon>
        <taxon>Trichoplacea</taxon>
        <taxon>Trichoplacidae</taxon>
        <taxon>Trichoplax</taxon>
    </lineage>
</organism>
<gene>
    <name evidence="16" type="ORF">TRIADDRAFT_31258</name>
</gene>
<keyword evidence="6" id="KW-0488">Methylation</keyword>
<dbReference type="Gene3D" id="1.20.5.110">
    <property type="match status" value="1"/>
</dbReference>
<dbReference type="GeneID" id="6757921"/>
<keyword evidence="9" id="KW-0449">Lipoprotein</keyword>
<evidence type="ECO:0000256" key="11">
    <source>
        <dbReference type="ARBA" id="ARBA00025256"/>
    </source>
</evidence>
<evidence type="ECO:0000259" key="14">
    <source>
        <dbReference type="PROSITE" id="PS50859"/>
    </source>
</evidence>
<evidence type="ECO:0000256" key="12">
    <source>
        <dbReference type="ARBA" id="ARBA00025701"/>
    </source>
</evidence>
<keyword evidence="10" id="KW-0636">Prenylation</keyword>
<protein>
    <submittedName>
        <fullName evidence="16">Uncharacterized protein</fullName>
    </submittedName>
</protein>
<dbReference type="PANTHER" id="PTHR45806:SF1">
    <property type="entry name" value="SYNAPTOBREVIN HOMOLOG YKT6"/>
    <property type="match status" value="1"/>
</dbReference>
<dbReference type="EMBL" id="DS985257">
    <property type="protein sequence ID" value="EDV20838.1"/>
    <property type="molecule type" value="Genomic_DNA"/>
</dbReference>
<name>B3S8V4_TRIAD</name>
<evidence type="ECO:0000256" key="10">
    <source>
        <dbReference type="ARBA" id="ARBA00023289"/>
    </source>
</evidence>
<dbReference type="InterPro" id="IPR001388">
    <property type="entry name" value="Synaptobrevin-like"/>
</dbReference>
<comment type="similarity">
    <text evidence="4">Belongs to the synaptobrevin family.</text>
</comment>
<dbReference type="CTD" id="6757921"/>
<dbReference type="CDD" id="cd14824">
    <property type="entry name" value="Longin"/>
    <property type="match status" value="1"/>
</dbReference>
<proteinExistence type="inferred from homology"/>
<dbReference type="PANTHER" id="PTHR45806">
    <property type="entry name" value="SYNAPTOBREVIN HOMOLOG YKT6"/>
    <property type="match status" value="1"/>
</dbReference>
<dbReference type="FunFam" id="1.20.5.110:FF:000020">
    <property type="entry name" value="synaptobrevin homolog YKT6"/>
    <property type="match status" value="1"/>
</dbReference>
<dbReference type="GO" id="GO:0005484">
    <property type="term" value="F:SNAP receptor activity"/>
    <property type="evidence" value="ECO:0000318"/>
    <property type="project" value="GO_Central"/>
</dbReference>
<dbReference type="PhylomeDB" id="B3S8V4"/>
<evidence type="ECO:0000256" key="13">
    <source>
        <dbReference type="PROSITE-ProRule" id="PRU00290"/>
    </source>
</evidence>
<dbReference type="HOGENOM" id="CLU_074848_2_1_1"/>
<evidence type="ECO:0000256" key="9">
    <source>
        <dbReference type="ARBA" id="ARBA00023288"/>
    </source>
</evidence>
<dbReference type="KEGG" id="tad:TRIADDRAFT_31258"/>
<reference evidence="16 17" key="1">
    <citation type="journal article" date="2008" name="Nature">
        <title>The Trichoplax genome and the nature of placozoans.</title>
        <authorList>
            <person name="Srivastava M."/>
            <person name="Begovic E."/>
            <person name="Chapman J."/>
            <person name="Putnam N.H."/>
            <person name="Hellsten U."/>
            <person name="Kawashima T."/>
            <person name="Kuo A."/>
            <person name="Mitros T."/>
            <person name="Salamov A."/>
            <person name="Carpenter M.L."/>
            <person name="Signorovitch A.Y."/>
            <person name="Moreno M.A."/>
            <person name="Kamm K."/>
            <person name="Grimwood J."/>
            <person name="Schmutz J."/>
            <person name="Shapiro H."/>
            <person name="Grigoriev I.V."/>
            <person name="Buss L.W."/>
            <person name="Schierwater B."/>
            <person name="Dellaporta S.L."/>
            <person name="Rokhsar D.S."/>
        </authorList>
    </citation>
    <scope>NUCLEOTIDE SEQUENCE [LARGE SCALE GENOMIC DNA]</scope>
    <source>
        <strain evidence="16 17">Grell-BS-1999</strain>
    </source>
</reference>
<feature type="domain" description="Longin" evidence="14">
    <location>
        <begin position="7"/>
        <end position="120"/>
    </location>
</feature>
<evidence type="ECO:0000259" key="15">
    <source>
        <dbReference type="PROSITE" id="PS50892"/>
    </source>
</evidence>
<evidence type="ECO:0000256" key="8">
    <source>
        <dbReference type="ARBA" id="ARBA00023139"/>
    </source>
</evidence>
<comment type="function">
    <text evidence="11">Vesicular soluble NSF attachment protein receptor (v-SNARE) mediating vesicle docking and fusion to a specific acceptor cellular compartment. Functions in endoplasmic reticulum to Golgi transport; as part of a SNARE complex composed of GOSR1, GOSR2 and STX5. Functions in early/recycling endosome to TGN transport; as part of a SNARE complex composed of BET1L, GOSR1 and STX5. Has a S-palmitoyl transferase activity.</text>
</comment>
<dbReference type="GO" id="GO:0030659">
    <property type="term" value="C:cytoplasmic vesicle membrane"/>
    <property type="evidence" value="ECO:0007669"/>
    <property type="project" value="UniProtKB-SubCell"/>
</dbReference>
<evidence type="ECO:0000313" key="16">
    <source>
        <dbReference type="EMBL" id="EDV20838.1"/>
    </source>
</evidence>
<evidence type="ECO:0000313" key="17">
    <source>
        <dbReference type="Proteomes" id="UP000009022"/>
    </source>
</evidence>
<evidence type="ECO:0000256" key="3">
    <source>
        <dbReference type="ARBA" id="ARBA00004444"/>
    </source>
</evidence>
<keyword evidence="5" id="KW-1003">Cell membrane</keyword>